<evidence type="ECO:0000256" key="2">
    <source>
        <dbReference type="SAM" id="MobiDB-lite"/>
    </source>
</evidence>
<dbReference type="Proteomes" id="UP001472677">
    <property type="component" value="Unassembled WGS sequence"/>
</dbReference>
<dbReference type="EMBL" id="JBBPBM010000023">
    <property type="protein sequence ID" value="KAK8545998.1"/>
    <property type="molecule type" value="Genomic_DNA"/>
</dbReference>
<protein>
    <recommendedName>
        <fullName evidence="1">YTH domain-containing family protein</fullName>
    </recommendedName>
</protein>
<feature type="region of interest" description="Disordered" evidence="2">
    <location>
        <begin position="530"/>
        <end position="557"/>
    </location>
</feature>
<evidence type="ECO:0000256" key="1">
    <source>
        <dbReference type="RuleBase" id="RU369095"/>
    </source>
</evidence>
<dbReference type="PANTHER" id="PTHR12357:SF82">
    <property type="entry name" value="YTH DOMAIN-CONTAINING FAMILY PROTEIN"/>
    <property type="match status" value="1"/>
</dbReference>
<comment type="similarity">
    <text evidence="1">Belongs to the YTHDF family.</text>
</comment>
<dbReference type="PANTHER" id="PTHR12357">
    <property type="entry name" value="YTH YT521-B HOMOLOGY DOMAIN-CONTAINING"/>
    <property type="match status" value="1"/>
</dbReference>
<feature type="compositionally biased region" description="Polar residues" evidence="2">
    <location>
        <begin position="160"/>
        <end position="173"/>
    </location>
</feature>
<feature type="domain" description="YTH" evidence="3">
    <location>
        <begin position="362"/>
        <end position="499"/>
    </location>
</feature>
<comment type="caution">
    <text evidence="4">The sequence shown here is derived from an EMBL/GenBank/DDBJ whole genome shotgun (WGS) entry which is preliminary data.</text>
</comment>
<feature type="compositionally biased region" description="Polar residues" evidence="2">
    <location>
        <begin position="530"/>
        <end position="540"/>
    </location>
</feature>
<reference evidence="4 5" key="1">
    <citation type="journal article" date="2024" name="G3 (Bethesda)">
        <title>Genome assembly of Hibiscus sabdariffa L. provides insights into metabolisms of medicinal natural products.</title>
        <authorList>
            <person name="Kim T."/>
        </authorList>
    </citation>
    <scope>NUCLEOTIDE SEQUENCE [LARGE SCALE GENOMIC DNA]</scope>
    <source>
        <strain evidence="4">TK-2024</strain>
        <tissue evidence="4">Old leaves</tissue>
    </source>
</reference>
<evidence type="ECO:0000313" key="4">
    <source>
        <dbReference type="EMBL" id="KAK8545998.1"/>
    </source>
</evidence>
<dbReference type="InterPro" id="IPR045168">
    <property type="entry name" value="YTH_prot"/>
</dbReference>
<feature type="compositionally biased region" description="Polar residues" evidence="2">
    <location>
        <begin position="93"/>
        <end position="114"/>
    </location>
</feature>
<feature type="compositionally biased region" description="Basic and acidic residues" evidence="2">
    <location>
        <begin position="547"/>
        <end position="557"/>
    </location>
</feature>
<dbReference type="Pfam" id="PF04146">
    <property type="entry name" value="YTH"/>
    <property type="match status" value="1"/>
</dbReference>
<dbReference type="PROSITE" id="PS50882">
    <property type="entry name" value="YTH"/>
    <property type="match status" value="1"/>
</dbReference>
<feature type="compositionally biased region" description="Low complexity" evidence="2">
    <location>
        <begin position="134"/>
        <end position="145"/>
    </location>
</feature>
<dbReference type="InterPro" id="IPR007275">
    <property type="entry name" value="YTH_domain"/>
</dbReference>
<feature type="compositionally biased region" description="Gly residues" evidence="2">
    <location>
        <begin position="124"/>
        <end position="133"/>
    </location>
</feature>
<gene>
    <name evidence="4" type="ORF">V6N12_026803</name>
</gene>
<organism evidence="4 5">
    <name type="scientific">Hibiscus sabdariffa</name>
    <name type="common">roselle</name>
    <dbReference type="NCBI Taxonomy" id="183260"/>
    <lineage>
        <taxon>Eukaryota</taxon>
        <taxon>Viridiplantae</taxon>
        <taxon>Streptophyta</taxon>
        <taxon>Embryophyta</taxon>
        <taxon>Tracheophyta</taxon>
        <taxon>Spermatophyta</taxon>
        <taxon>Magnoliopsida</taxon>
        <taxon>eudicotyledons</taxon>
        <taxon>Gunneridae</taxon>
        <taxon>Pentapetalae</taxon>
        <taxon>rosids</taxon>
        <taxon>malvids</taxon>
        <taxon>Malvales</taxon>
        <taxon>Malvaceae</taxon>
        <taxon>Malvoideae</taxon>
        <taxon>Hibiscus</taxon>
    </lineage>
</organism>
<accession>A0ABR2DSU6</accession>
<comment type="function">
    <text evidence="1">Specifically recognizes and binds N6-methyladenosine (m6A)-containing RNAs, and regulates mRNA stability. M6A is a modification present at internal sites of mRNAs and some non-coding RNAs and plays a role in mRNA stability and processing.</text>
</comment>
<dbReference type="Gene3D" id="3.10.590.10">
    <property type="entry name" value="ph1033 like domains"/>
    <property type="match status" value="1"/>
</dbReference>
<proteinExistence type="inferred from homology"/>
<dbReference type="CDD" id="cd21134">
    <property type="entry name" value="YTH"/>
    <property type="match status" value="1"/>
</dbReference>
<name>A0ABR2DSU6_9ROSI</name>
<keyword evidence="5" id="KW-1185">Reference proteome</keyword>
<feature type="region of interest" description="Disordered" evidence="2">
    <location>
        <begin position="93"/>
        <end position="173"/>
    </location>
</feature>
<evidence type="ECO:0000259" key="3">
    <source>
        <dbReference type="PROSITE" id="PS50882"/>
    </source>
</evidence>
<sequence>MANSDQIADSLENLSLDSQAITTKGPETVEKDFYGDNGPYMYQQNYGYMPYGSYSVPSSPLPAMGHDGQLHTLQEYHYPSPYYQQPFQTRQANVSQVDVSTSGVGDQASLSTETNKGNSSAMANGGGLNGNNGSGSLKSTFKSSSQNLNASYKRGGLPTGNLSQGSQDPRFSYDGIQSTIPWIDMSISSNGQSKHAANSGFSSYTDTVSSGRNQNLRHFPHVMNLHDARPSSGVAQAYGYMNQMYPNSMTYDHYGNFMRGSSGLGSYGYDAWKKGLGWYSVGYNNKLKGCGYVKENMDGLSELNKGPRVKGYKNSDGLGHTTVAVKEPNLAPTESNKGNSVSLIPDIEQYNKEDFPESYSDAKFFVIKSYSEDDVHKSIKYNVWASTSTGNKKLDAAFHEAKEKPDSCPVFLLFSVNTSGQFVGVAEMVGPVDFNKTVEYWQQDKWTGCFPVKWHIIKDVPNTSLRHITLGNNENKPVTNSRDTQEVNFEQGVQILKIFKDHSSKTCILDDFEFYEARQKTIQEKKAKYQLSQKQVSSGEPNGDPVTENKENTSMRNKNLEKSVEAALMEEPTVQSTDNLVKTNGNVKLAEENGSITATECDDTTKAVDGVRSAC</sequence>
<keyword evidence="1" id="KW-0694">RNA-binding</keyword>
<evidence type="ECO:0000313" key="5">
    <source>
        <dbReference type="Proteomes" id="UP001472677"/>
    </source>
</evidence>